<organism evidence="1 2">
    <name type="scientific">Hallella multisaccharivorax DSM 17128</name>
    <dbReference type="NCBI Taxonomy" id="688246"/>
    <lineage>
        <taxon>Bacteria</taxon>
        <taxon>Pseudomonadati</taxon>
        <taxon>Bacteroidota</taxon>
        <taxon>Bacteroidia</taxon>
        <taxon>Bacteroidales</taxon>
        <taxon>Prevotellaceae</taxon>
        <taxon>Hallella</taxon>
    </lineage>
</organism>
<dbReference type="Proteomes" id="UP000002772">
    <property type="component" value="Unassembled WGS sequence"/>
</dbReference>
<sequence>MMLLTASVTSQDISNNCRMVVHIENIPILTNRIYLAVFKNAKEYDEDKPYRLVVCPVHKKSMSVRVSLPKGTYSVKIFQDLNNNRKVDTVFGIPREPYGLSNNINGFPNWKKTKFYVNGTKIVKIKMRYRL</sequence>
<reference evidence="2" key="1">
    <citation type="journal article" date="2011" name="Stand. Genomic Sci.">
        <title>Non-contiguous finished genome sequence of the opportunistic oral pathogen Prevotella multisaccharivorax type strain (PPPA20).</title>
        <authorList>
            <person name="Pati A."/>
            <person name="Gronow S."/>
            <person name="Lu M."/>
            <person name="Lapidus A."/>
            <person name="Nolan M."/>
            <person name="Lucas S."/>
            <person name="Hammon N."/>
            <person name="Deshpande S."/>
            <person name="Cheng J.F."/>
            <person name="Tapia R."/>
            <person name="Han C."/>
            <person name="Goodwin L."/>
            <person name="Pitluck S."/>
            <person name="Liolios K."/>
            <person name="Pagani I."/>
            <person name="Mavromatis K."/>
            <person name="Mikhailova N."/>
            <person name="Huntemann M."/>
            <person name="Chen A."/>
            <person name="Palaniappan K."/>
            <person name="Land M."/>
            <person name="Hauser L."/>
            <person name="Detter J.C."/>
            <person name="Brambilla E.M."/>
            <person name="Rohde M."/>
            <person name="Goker M."/>
            <person name="Woyke T."/>
            <person name="Bristow J."/>
            <person name="Eisen J.A."/>
            <person name="Markowitz V."/>
            <person name="Hugenholtz P."/>
            <person name="Kyrpides N.C."/>
            <person name="Klenk H.P."/>
            <person name="Ivanova N."/>
        </authorList>
    </citation>
    <scope>NUCLEOTIDE SEQUENCE [LARGE SCALE GENOMIC DNA]</scope>
    <source>
        <strain evidence="2">DSM 17128</strain>
    </source>
</reference>
<accession>F8N597</accession>
<name>F8N597_9BACT</name>
<dbReference type="InterPro" id="IPR018673">
    <property type="entry name" value="DUF2141"/>
</dbReference>
<gene>
    <name evidence="1" type="ORF">Premu_0058</name>
</gene>
<evidence type="ECO:0008006" key="3">
    <source>
        <dbReference type="Google" id="ProtNLM"/>
    </source>
</evidence>
<dbReference type="HOGENOM" id="CLU_125018_2_2_10"/>
<dbReference type="AlphaFoldDB" id="F8N597"/>
<dbReference type="STRING" id="688246.Premu_0058"/>
<dbReference type="Pfam" id="PF09912">
    <property type="entry name" value="DUF2141"/>
    <property type="match status" value="1"/>
</dbReference>
<dbReference type="eggNOG" id="COG4704">
    <property type="taxonomic scope" value="Bacteria"/>
</dbReference>
<dbReference type="OrthoDB" id="9788332at2"/>
<dbReference type="EMBL" id="GL945016">
    <property type="protein sequence ID" value="EGN58262.1"/>
    <property type="molecule type" value="Genomic_DNA"/>
</dbReference>
<evidence type="ECO:0000313" key="1">
    <source>
        <dbReference type="EMBL" id="EGN58262.1"/>
    </source>
</evidence>
<proteinExistence type="predicted"/>
<keyword evidence="2" id="KW-1185">Reference proteome</keyword>
<evidence type="ECO:0000313" key="2">
    <source>
        <dbReference type="Proteomes" id="UP000002772"/>
    </source>
</evidence>
<protein>
    <recommendedName>
        <fullName evidence="3">DUF2141 domain-containing protein</fullName>
    </recommendedName>
</protein>